<dbReference type="Gene3D" id="3.10.10.10">
    <property type="entry name" value="HIV Type 1 Reverse Transcriptase, subunit A, domain 1"/>
    <property type="match status" value="1"/>
</dbReference>
<evidence type="ECO:0000313" key="1">
    <source>
        <dbReference type="EMBL" id="CAI8619451.1"/>
    </source>
</evidence>
<keyword evidence="2" id="KW-1185">Reference proteome</keyword>
<evidence type="ECO:0000313" key="2">
    <source>
        <dbReference type="Proteomes" id="UP001157006"/>
    </source>
</evidence>
<dbReference type="SUPFAM" id="SSF56672">
    <property type="entry name" value="DNA/RNA polymerases"/>
    <property type="match status" value="1"/>
</dbReference>
<dbReference type="PANTHER" id="PTHR24559:SF450">
    <property type="entry name" value="RNA-DIRECTED DNA POLYMERASE HOMOLOG"/>
    <property type="match status" value="1"/>
</dbReference>
<dbReference type="AlphaFoldDB" id="A0AAV1BAC0"/>
<gene>
    <name evidence="1" type="ORF">VFH_VI171240</name>
</gene>
<dbReference type="EMBL" id="OX451741">
    <property type="protein sequence ID" value="CAI8619451.1"/>
    <property type="molecule type" value="Genomic_DNA"/>
</dbReference>
<organism evidence="1 2">
    <name type="scientific">Vicia faba</name>
    <name type="common">Broad bean</name>
    <name type="synonym">Faba vulgaris</name>
    <dbReference type="NCBI Taxonomy" id="3906"/>
    <lineage>
        <taxon>Eukaryota</taxon>
        <taxon>Viridiplantae</taxon>
        <taxon>Streptophyta</taxon>
        <taxon>Embryophyta</taxon>
        <taxon>Tracheophyta</taxon>
        <taxon>Spermatophyta</taxon>
        <taxon>Magnoliopsida</taxon>
        <taxon>eudicotyledons</taxon>
        <taxon>Gunneridae</taxon>
        <taxon>Pentapetalae</taxon>
        <taxon>rosids</taxon>
        <taxon>fabids</taxon>
        <taxon>Fabales</taxon>
        <taxon>Fabaceae</taxon>
        <taxon>Papilionoideae</taxon>
        <taxon>50 kb inversion clade</taxon>
        <taxon>NPAAA clade</taxon>
        <taxon>Hologalegina</taxon>
        <taxon>IRL clade</taxon>
        <taxon>Fabeae</taxon>
        <taxon>Vicia</taxon>
    </lineage>
</organism>
<protein>
    <submittedName>
        <fullName evidence="1">Uncharacterized protein</fullName>
    </submittedName>
</protein>
<dbReference type="PANTHER" id="PTHR24559">
    <property type="entry name" value="TRANSPOSON TY3-I GAG-POL POLYPROTEIN"/>
    <property type="match status" value="1"/>
</dbReference>
<reference evidence="1 2" key="1">
    <citation type="submission" date="2023-01" db="EMBL/GenBank/DDBJ databases">
        <authorList>
            <person name="Kreplak J."/>
        </authorList>
    </citation>
    <scope>NUCLEOTIDE SEQUENCE [LARGE SCALE GENOMIC DNA]</scope>
</reference>
<dbReference type="InterPro" id="IPR043502">
    <property type="entry name" value="DNA/RNA_pol_sf"/>
</dbReference>
<sequence>MKFTGNGRKFVLRGSKTPSFKIINNQTLTHAIHKGAKLCFLSTTADSYSLNVPTCYTLPSNQTDPLPSSIFLLIDEYVDMFLEESTLPPIRPGFDHKISFREGSQPFNLRPYRFSVVHKDVIDRIVRDMLDHGIVQHSTSSFSSPTILVCKKDGSCRLCVDFRRLNDLTIKDFRRLITFVKNCGICQRNEPDLAAYPGLLLITTSTDS</sequence>
<accession>A0AAV1BAC0</accession>
<dbReference type="Proteomes" id="UP001157006">
    <property type="component" value="Chromosome 6"/>
</dbReference>
<name>A0AAV1BAC0_VICFA</name>
<proteinExistence type="predicted"/>
<dbReference type="InterPro" id="IPR053134">
    <property type="entry name" value="RNA-dir_DNA_polymerase"/>
</dbReference>